<evidence type="ECO:0000313" key="1">
    <source>
        <dbReference type="EMBL" id="GEN74148.1"/>
    </source>
</evidence>
<dbReference type="OrthoDB" id="705292at2"/>
<dbReference type="AlphaFoldDB" id="A0A511YG29"/>
<protein>
    <recommendedName>
        <fullName evidence="3">Right handed beta helix domain-containing protein</fullName>
    </recommendedName>
</protein>
<reference evidence="1 2" key="1">
    <citation type="submission" date="2019-07" db="EMBL/GenBank/DDBJ databases">
        <title>Whole genome shotgun sequence of Chryseobacterium lathyri NBRC 105250.</title>
        <authorList>
            <person name="Hosoyama A."/>
            <person name="Uohara A."/>
            <person name="Ohji S."/>
            <person name="Ichikawa N."/>
        </authorList>
    </citation>
    <scope>NUCLEOTIDE SEQUENCE [LARGE SCALE GENOMIC DNA]</scope>
    <source>
        <strain evidence="1 2">NBRC 105250</strain>
    </source>
</reference>
<sequence>MHKPLYGKLAMICLLTFLPVSVFSQTNYYVKSGGTGSGSSWDSPLGAIPVLAQTLNNVHIYVAEGDYNLGTTTYSYTGNDVLFQGGFPADATGTDLTGYNPEMYISRIIKPANDGLFAIGTTSATFNVNKLTIKGIYYTNTGTGSAGNFFSAGVNGNYQLKIEDCTIHDATATAGFIRTDTFTSTTTPVTQWIHNNKFYRNTMGSTGVIAYSVVNGNIKVLFSNNLIGEGNSTDGTGFYATTAGNTATSQARFYIIGNIFSCGTANSTTGGVYFTTAGNLVAKNNVFLGVRGTNYGGAIFLTASRGFQIDSNYFIQNYTSNTTVGAGGAIAIEGSIDVGSMITTNYIKNNFFFENKVNTSTNGGSAISLAAATASTAATGAVDITGNIFAYNSALAGTGTNRQATIQTRGNNIGNISNNVFYGNRNSGGDQDIYAEIRATNASNITGVIDNNKFQLPNAVAYIGNNLQLKIVAGTGNTFGTTKADIADVNAGDFTIDCYTGSVGCFKIDDSDAAMAKISKIGISTFKSQSKSWPQKDMDGNDINNGIMVLDSNTKPLVVTRVKNPAKTLGTDASLKGAVAYDTERKCLMLFDGNKWDCLAKGCDKSIYDVLESIKAQLGTP</sequence>
<dbReference type="SUPFAM" id="SSF51126">
    <property type="entry name" value="Pectin lyase-like"/>
    <property type="match status" value="1"/>
</dbReference>
<comment type="caution">
    <text evidence="1">The sequence shown here is derived from an EMBL/GenBank/DDBJ whole genome shotgun (WGS) entry which is preliminary data.</text>
</comment>
<dbReference type="Proteomes" id="UP000321150">
    <property type="component" value="Unassembled WGS sequence"/>
</dbReference>
<dbReference type="RefSeq" id="WP_111959064.1">
    <property type="nucleotide sequence ID" value="NZ_BJYI01000027.1"/>
</dbReference>
<evidence type="ECO:0000313" key="2">
    <source>
        <dbReference type="Proteomes" id="UP000321150"/>
    </source>
</evidence>
<accession>A0A511YG29</accession>
<gene>
    <name evidence="1" type="ORF">CLA01_42200</name>
</gene>
<organism evidence="1 2">
    <name type="scientific">Chryseobacterium lathyri</name>
    <dbReference type="NCBI Taxonomy" id="395933"/>
    <lineage>
        <taxon>Bacteria</taxon>
        <taxon>Pseudomonadati</taxon>
        <taxon>Bacteroidota</taxon>
        <taxon>Flavobacteriia</taxon>
        <taxon>Flavobacteriales</taxon>
        <taxon>Weeksellaceae</taxon>
        <taxon>Chryseobacterium group</taxon>
        <taxon>Chryseobacterium</taxon>
    </lineage>
</organism>
<name>A0A511YG29_9FLAO</name>
<proteinExistence type="predicted"/>
<dbReference type="EMBL" id="BJYI01000027">
    <property type="protein sequence ID" value="GEN74148.1"/>
    <property type="molecule type" value="Genomic_DNA"/>
</dbReference>
<dbReference type="InterPro" id="IPR011050">
    <property type="entry name" value="Pectin_lyase_fold/virulence"/>
</dbReference>
<evidence type="ECO:0008006" key="3">
    <source>
        <dbReference type="Google" id="ProtNLM"/>
    </source>
</evidence>